<dbReference type="GO" id="GO:0005737">
    <property type="term" value="C:cytoplasm"/>
    <property type="evidence" value="ECO:0007669"/>
    <property type="project" value="UniProtKB-ARBA"/>
</dbReference>
<evidence type="ECO:0000256" key="9">
    <source>
        <dbReference type="ARBA" id="ARBA00022840"/>
    </source>
</evidence>
<comment type="subcellular location">
    <subcellularLocation>
        <location evidence="1">Cytoplasm</location>
        <location evidence="1">Cytoskeleton</location>
    </subcellularLocation>
</comment>
<keyword evidence="9 14" id="KW-0067">ATP-binding</keyword>
<dbReference type="InterPro" id="IPR011009">
    <property type="entry name" value="Kinase-like_dom_sf"/>
</dbReference>
<evidence type="ECO:0000256" key="6">
    <source>
        <dbReference type="ARBA" id="ARBA00022737"/>
    </source>
</evidence>
<protein>
    <recommendedName>
        <fullName evidence="2">non-specific serine/threonine protein kinase</fullName>
        <ecNumber evidence="2">2.7.11.1</ecNumber>
    </recommendedName>
    <alternativeName>
        <fullName evidence="13">Fused homolog</fullName>
    </alternativeName>
</protein>
<dbReference type="InterPro" id="IPR016024">
    <property type="entry name" value="ARM-type_fold"/>
</dbReference>
<dbReference type="PROSITE" id="PS50011">
    <property type="entry name" value="PROTEIN_KINASE_DOM"/>
    <property type="match status" value="1"/>
</dbReference>
<dbReference type="SMART" id="SM00220">
    <property type="entry name" value="S_TKc"/>
    <property type="match status" value="1"/>
</dbReference>
<comment type="catalytic activity">
    <reaction evidence="12">
        <text>L-seryl-[protein] + ATP = O-phospho-L-seryl-[protein] + ADP + H(+)</text>
        <dbReference type="Rhea" id="RHEA:17989"/>
        <dbReference type="Rhea" id="RHEA-COMP:9863"/>
        <dbReference type="Rhea" id="RHEA-COMP:11604"/>
        <dbReference type="ChEBI" id="CHEBI:15378"/>
        <dbReference type="ChEBI" id="CHEBI:29999"/>
        <dbReference type="ChEBI" id="CHEBI:30616"/>
        <dbReference type="ChEBI" id="CHEBI:83421"/>
        <dbReference type="ChEBI" id="CHEBI:456216"/>
        <dbReference type="EC" id="2.7.11.1"/>
    </reaction>
</comment>
<dbReference type="Pfam" id="PF02985">
    <property type="entry name" value="HEAT"/>
    <property type="match status" value="1"/>
</dbReference>
<evidence type="ECO:0000256" key="4">
    <source>
        <dbReference type="ARBA" id="ARBA00022527"/>
    </source>
</evidence>
<dbReference type="Pfam" id="PF00069">
    <property type="entry name" value="Pkinase"/>
    <property type="match status" value="1"/>
</dbReference>
<dbReference type="EMBL" id="HACM01005644">
    <property type="protein sequence ID" value="CRZ06086.1"/>
    <property type="molecule type" value="Transcribed_RNA"/>
</dbReference>
<evidence type="ECO:0000256" key="8">
    <source>
        <dbReference type="ARBA" id="ARBA00022777"/>
    </source>
</evidence>
<evidence type="ECO:0000256" key="10">
    <source>
        <dbReference type="ARBA" id="ARBA00023212"/>
    </source>
</evidence>
<evidence type="ECO:0000256" key="3">
    <source>
        <dbReference type="ARBA" id="ARBA00022490"/>
    </source>
</evidence>
<keyword evidence="4" id="KW-0723">Serine/threonine-protein kinase</keyword>
<dbReference type="Gene3D" id="1.25.10.10">
    <property type="entry name" value="Leucine-rich Repeat Variant"/>
    <property type="match status" value="1"/>
</dbReference>
<dbReference type="InterPro" id="IPR008271">
    <property type="entry name" value="Ser/Thr_kinase_AS"/>
</dbReference>
<dbReference type="InterPro" id="IPR000225">
    <property type="entry name" value="Armadillo"/>
</dbReference>
<dbReference type="InterPro" id="IPR000357">
    <property type="entry name" value="HEAT"/>
</dbReference>
<dbReference type="GO" id="GO:0004674">
    <property type="term" value="F:protein serine/threonine kinase activity"/>
    <property type="evidence" value="ECO:0007669"/>
    <property type="project" value="UniProtKB-KW"/>
</dbReference>
<evidence type="ECO:0000256" key="5">
    <source>
        <dbReference type="ARBA" id="ARBA00022679"/>
    </source>
</evidence>
<dbReference type="InterPro" id="IPR000719">
    <property type="entry name" value="Prot_kinase_dom"/>
</dbReference>
<proteinExistence type="predicted"/>
<dbReference type="GO" id="GO:0005856">
    <property type="term" value="C:cytoskeleton"/>
    <property type="evidence" value="ECO:0007669"/>
    <property type="project" value="UniProtKB-SubCell"/>
</dbReference>
<keyword evidence="7 14" id="KW-0547">Nucleotide-binding</keyword>
<keyword evidence="3" id="KW-0963">Cytoplasm</keyword>
<feature type="region of interest" description="Disordered" evidence="15">
    <location>
        <begin position="288"/>
        <end position="317"/>
    </location>
</feature>
<name>A0A0H5QWU6_9EUKA</name>
<comment type="catalytic activity">
    <reaction evidence="11">
        <text>L-threonyl-[protein] + ATP = O-phospho-L-threonyl-[protein] + ADP + H(+)</text>
        <dbReference type="Rhea" id="RHEA:46608"/>
        <dbReference type="Rhea" id="RHEA-COMP:11060"/>
        <dbReference type="Rhea" id="RHEA-COMP:11605"/>
        <dbReference type="ChEBI" id="CHEBI:15378"/>
        <dbReference type="ChEBI" id="CHEBI:30013"/>
        <dbReference type="ChEBI" id="CHEBI:30616"/>
        <dbReference type="ChEBI" id="CHEBI:61977"/>
        <dbReference type="ChEBI" id="CHEBI:456216"/>
        <dbReference type="EC" id="2.7.11.1"/>
    </reaction>
</comment>
<feature type="compositionally biased region" description="Polar residues" evidence="15">
    <location>
        <begin position="295"/>
        <end position="311"/>
    </location>
</feature>
<dbReference type="GO" id="GO:0005524">
    <property type="term" value="F:ATP binding"/>
    <property type="evidence" value="ECO:0007669"/>
    <property type="project" value="UniProtKB-UniRule"/>
</dbReference>
<dbReference type="PROSITE" id="PS00108">
    <property type="entry name" value="PROTEIN_KINASE_ST"/>
    <property type="match status" value="1"/>
</dbReference>
<sequence>MDHYHILEPIGEGSFGKVYKGRRKSTGQLVAMKFIVKRGKTCISMLRQEIAILQDLNHANIILLLDWFETNTEICVVTEMAQGELYQVLEDDKRLPEPIIKRIAIELVAALQYLHSHRVIHRDMKPQNILIGAGGSVKLCDFGFARSLSTHSICMTSIKGTPLYMAPELVQEKPYDHTVDLWSLGVILYELFVGHPPFYTKSIYTLIHRIVKDPVPYPDDMSKRFKSFISGLLHKEPSKRLSWPQLLRHPFIRETDDERKTREKISTPRDRLCNSQFLFQPALLNEREETVPDKTPTNKTRSPSPDLQNKSGKQKSLLAISSSRPWDYGGTIRDVDAARALRTNPEFQHDLLAALKTSPSFSVWETLLSVLGACTSTSSPSEPDRLLCSSIVSPVLVCLSTSSGSDRAIILQNVDGLCNVLCDVDYSSSFLADFATYFIPAVPLFLTTQNDCPVVLAITWKCLRKFAAAPCHTENDSFAKSICNPSFISSILALLPTAAMGNTALCILSDLIAPTSGMCLAFPLGGEQTSAIQVEEVSQALRTFSSAICNWANAVGESLANSVNQSNGMSDLCTLLLESHRPELLIAILRIIREVCKRSPSARNLLLKNQPAIFRLKALVRSGTPHGLVSALALLVIKEASLIPTFLKPDLQSFVTSATPAMSVAAIVTLSSVNDKDYPVMSIITSKPFLQHISSMADNQHLTMFKGENLSGSPSMSMSNIPPNKWELACRELFGTGYGVIDTAYFDSCIDLLRYGVASRPGTFAPALRTCGLWQRLSEGLHIQHVWNWLSPNGVVNLVELLYAAVADEPSRDVPVYMNLSVVSGVICLLHEFRLQKLAVWPEQSGGGRKAVASLIQSVVRLLNIPLCNPDIDSVTLARVQKAMYNQHAIQHLINAISFSTNHSQESLLSLLAKLVCSSKHFARQFVDYNGLQMFAKVTFFTDSNAPTAALADVLTLLCQLARTDMSNYQHIHQSHIYPVLVIFLKHDNADIRVKACNLIGNLCRFSPFFYKHFQENGILPPLIDCCGDHDPQVRKYAAFAIGNAVFHNDELCQSLSPCIPQLINALSYSASTSGIDRRITINAAGAIGNLARFSDKVVGDLLSAGAVETLLGCIGNISADAIVRRTCMYSLANLCSFDGCRSRLQRLPYETILSDVVGQLTDSDEPLKFARRITSKMQSGLA</sequence>
<reference evidence="17" key="1">
    <citation type="submission" date="2015-04" db="EMBL/GenBank/DDBJ databases">
        <title>The genome sequence of the plant pathogenic Rhizarian Plasmodiophora brassicae reveals insights in its biotrophic life cycle and the origin of chitin synthesis.</title>
        <authorList>
            <person name="Schwelm A."/>
            <person name="Fogelqvist J."/>
            <person name="Knaust A."/>
            <person name="Julke S."/>
            <person name="Lilja T."/>
            <person name="Dhandapani V."/>
            <person name="Bonilla-Rosso G."/>
            <person name="Karlsson M."/>
            <person name="Shevchenko A."/>
            <person name="Choi S.R."/>
            <person name="Kim H.G."/>
            <person name="Park J.Y."/>
            <person name="Lim Y.P."/>
            <person name="Ludwig-Muller J."/>
            <person name="Dixelius C."/>
        </authorList>
    </citation>
    <scope>NUCLEOTIDE SEQUENCE</scope>
    <source>
        <tissue evidence="17">Potato root galls</tissue>
    </source>
</reference>
<evidence type="ECO:0000256" key="1">
    <source>
        <dbReference type="ARBA" id="ARBA00004245"/>
    </source>
</evidence>
<keyword evidence="5" id="KW-0808">Transferase</keyword>
<evidence type="ECO:0000256" key="15">
    <source>
        <dbReference type="SAM" id="MobiDB-lite"/>
    </source>
</evidence>
<feature type="domain" description="Protein kinase" evidence="16">
    <location>
        <begin position="4"/>
        <end position="252"/>
    </location>
</feature>
<keyword evidence="8" id="KW-0418">Kinase</keyword>
<feature type="binding site" evidence="14">
    <location>
        <position position="37"/>
    </location>
    <ligand>
        <name>ATP</name>
        <dbReference type="ChEBI" id="CHEBI:30616"/>
    </ligand>
</feature>
<dbReference type="InterPro" id="IPR011989">
    <property type="entry name" value="ARM-like"/>
</dbReference>
<keyword evidence="10" id="KW-0206">Cytoskeleton</keyword>
<dbReference type="Gene3D" id="1.10.510.10">
    <property type="entry name" value="Transferase(Phosphotransferase) domain 1"/>
    <property type="match status" value="1"/>
</dbReference>
<dbReference type="PANTHER" id="PTHR22983:SF6">
    <property type="entry name" value="SERINE_THREONINE-PROTEIN KINASE 36"/>
    <property type="match status" value="1"/>
</dbReference>
<dbReference type="SUPFAM" id="SSF56112">
    <property type="entry name" value="Protein kinase-like (PK-like)"/>
    <property type="match status" value="1"/>
</dbReference>
<dbReference type="PROSITE" id="PS00107">
    <property type="entry name" value="PROTEIN_KINASE_ATP"/>
    <property type="match status" value="1"/>
</dbReference>
<evidence type="ECO:0000256" key="11">
    <source>
        <dbReference type="ARBA" id="ARBA00047899"/>
    </source>
</evidence>
<evidence type="ECO:0000259" key="16">
    <source>
        <dbReference type="PROSITE" id="PS50011"/>
    </source>
</evidence>
<dbReference type="AlphaFoldDB" id="A0A0H5QWU6"/>
<evidence type="ECO:0000256" key="12">
    <source>
        <dbReference type="ARBA" id="ARBA00048679"/>
    </source>
</evidence>
<dbReference type="EC" id="2.7.11.1" evidence="2"/>
<evidence type="ECO:0000256" key="14">
    <source>
        <dbReference type="PROSITE-ProRule" id="PRU10141"/>
    </source>
</evidence>
<dbReference type="CDD" id="cd14002">
    <property type="entry name" value="STKc_STK36"/>
    <property type="match status" value="1"/>
</dbReference>
<evidence type="ECO:0000256" key="2">
    <source>
        <dbReference type="ARBA" id="ARBA00012513"/>
    </source>
</evidence>
<evidence type="ECO:0000256" key="13">
    <source>
        <dbReference type="ARBA" id="ARBA00075375"/>
    </source>
</evidence>
<accession>A0A0H5QWU6</accession>
<dbReference type="SMART" id="SM00185">
    <property type="entry name" value="ARM"/>
    <property type="match status" value="5"/>
</dbReference>
<evidence type="ECO:0000256" key="7">
    <source>
        <dbReference type="ARBA" id="ARBA00022741"/>
    </source>
</evidence>
<organism evidence="17">
    <name type="scientific">Spongospora subterranea</name>
    <dbReference type="NCBI Taxonomy" id="70186"/>
    <lineage>
        <taxon>Eukaryota</taxon>
        <taxon>Sar</taxon>
        <taxon>Rhizaria</taxon>
        <taxon>Endomyxa</taxon>
        <taxon>Phytomyxea</taxon>
        <taxon>Plasmodiophorida</taxon>
        <taxon>Plasmodiophoridae</taxon>
        <taxon>Spongospora</taxon>
    </lineage>
</organism>
<dbReference type="SUPFAM" id="SSF48371">
    <property type="entry name" value="ARM repeat"/>
    <property type="match status" value="2"/>
</dbReference>
<keyword evidence="6" id="KW-0677">Repeat</keyword>
<dbReference type="FunFam" id="3.30.200.20:FF:000042">
    <property type="entry name" value="Aurora kinase A"/>
    <property type="match status" value="1"/>
</dbReference>
<dbReference type="InterPro" id="IPR017441">
    <property type="entry name" value="Protein_kinase_ATP_BS"/>
</dbReference>
<dbReference type="PANTHER" id="PTHR22983">
    <property type="entry name" value="PROTEIN KINASE RELATED"/>
    <property type="match status" value="1"/>
</dbReference>
<evidence type="ECO:0000313" key="17">
    <source>
        <dbReference type="EMBL" id="CRZ06086.1"/>
    </source>
</evidence>
<dbReference type="FunFam" id="1.10.510.10:FF:000292">
    <property type="entry name" value="Serine/threonine-protein kinase 36"/>
    <property type="match status" value="1"/>
</dbReference>